<comment type="pathway">
    <text evidence="1">Purine metabolism; ppGpp biosynthesis; ppGpp from GTP: step 1/2.</text>
</comment>
<dbReference type="SUPFAM" id="SSF81301">
    <property type="entry name" value="Nucleotidyltransferase"/>
    <property type="match status" value="1"/>
</dbReference>
<dbReference type="SMART" id="SM00954">
    <property type="entry name" value="RelA_SpoT"/>
    <property type="match status" value="1"/>
</dbReference>
<dbReference type="Pfam" id="PF04607">
    <property type="entry name" value="RelA_SpoT"/>
    <property type="match status" value="1"/>
</dbReference>
<gene>
    <name evidence="4" type="ORF">SAMN05216508_10467</name>
</gene>
<dbReference type="AlphaFoldDB" id="A0A1I7G0H2"/>
<dbReference type="STRING" id="155865.SAMN05216515_10464"/>
<keyword evidence="5" id="KW-1185">Reference proteome</keyword>
<dbReference type="PANTHER" id="PTHR47837:SF2">
    <property type="entry name" value="GTP PYROPHOSPHOKINASE YWAC"/>
    <property type="match status" value="1"/>
</dbReference>
<dbReference type="Proteomes" id="UP000198817">
    <property type="component" value="Unassembled WGS sequence"/>
</dbReference>
<name>A0A1I7G0H2_9FIRM</name>
<dbReference type="PANTHER" id="PTHR47837">
    <property type="entry name" value="GTP PYROPHOSPHOKINASE YJBM"/>
    <property type="match status" value="1"/>
</dbReference>
<organism evidence="4 5">
    <name type="scientific">Eubacterium pyruvativorans</name>
    <dbReference type="NCBI Taxonomy" id="155865"/>
    <lineage>
        <taxon>Bacteria</taxon>
        <taxon>Bacillati</taxon>
        <taxon>Bacillota</taxon>
        <taxon>Clostridia</taxon>
        <taxon>Eubacteriales</taxon>
        <taxon>Eubacteriaceae</taxon>
        <taxon>Eubacterium</taxon>
    </lineage>
</organism>
<dbReference type="GO" id="GO:0016301">
    <property type="term" value="F:kinase activity"/>
    <property type="evidence" value="ECO:0007669"/>
    <property type="project" value="UniProtKB-KW"/>
</dbReference>
<keyword evidence="4" id="KW-0808">Transferase</keyword>
<feature type="domain" description="RelA/SpoT" evidence="3">
    <location>
        <begin position="86"/>
        <end position="207"/>
    </location>
</feature>
<dbReference type="Gene3D" id="3.30.460.10">
    <property type="entry name" value="Beta Polymerase, domain 2"/>
    <property type="match status" value="1"/>
</dbReference>
<evidence type="ECO:0000259" key="3">
    <source>
        <dbReference type="SMART" id="SM00954"/>
    </source>
</evidence>
<evidence type="ECO:0000256" key="1">
    <source>
        <dbReference type="ARBA" id="ARBA00004976"/>
    </source>
</evidence>
<accession>A0A1I7G0H2</accession>
<dbReference type="InterPro" id="IPR043519">
    <property type="entry name" value="NT_sf"/>
</dbReference>
<dbReference type="InterPro" id="IPR007685">
    <property type="entry name" value="RelA_SpoT"/>
</dbReference>
<dbReference type="Gene3D" id="1.10.287.860">
    <property type="entry name" value="Nucleotidyltransferase"/>
    <property type="match status" value="1"/>
</dbReference>
<dbReference type="CDD" id="cd05399">
    <property type="entry name" value="NT_Rel-Spo_like"/>
    <property type="match status" value="1"/>
</dbReference>
<dbReference type="GO" id="GO:0015970">
    <property type="term" value="P:guanosine tetraphosphate biosynthetic process"/>
    <property type="evidence" value="ECO:0007669"/>
    <property type="project" value="UniProtKB-UniPathway"/>
</dbReference>
<feature type="region of interest" description="Disordered" evidence="2">
    <location>
        <begin position="1"/>
        <end position="21"/>
    </location>
</feature>
<dbReference type="InterPro" id="IPR052366">
    <property type="entry name" value="GTP_Pyrophosphokinase"/>
</dbReference>
<sequence length="270" mass="31254">MNETTSRRDEQKPGPGTYPNAVLKATEGLVETISKHSEDALLELENFDLLMMRYDSAIREVRTKLEILNDELSLTRDYSPISSIISRRKKPMSIYQKLLKQENEISLASIEENLNDVAGVRVICPFIDDIYKVAKMLVQQDDITLIRVKDYIRNPKSNGYRSYHMIVQVPVFFSSEKKPMRVEVQIRTVAMDFWASLEHKMKYKKGLSEEVIQAITDDLAECAATISGTDMRMMGIRDRINELEKYNEITKKQQAYNERPDNVQTLQTFN</sequence>
<keyword evidence="4" id="KW-0418">Kinase</keyword>
<dbReference type="EMBL" id="FPBT01000004">
    <property type="protein sequence ID" value="SFU41897.1"/>
    <property type="molecule type" value="Genomic_DNA"/>
</dbReference>
<dbReference type="UniPathway" id="UPA00908">
    <property type="reaction ID" value="UER00884"/>
</dbReference>
<evidence type="ECO:0000313" key="5">
    <source>
        <dbReference type="Proteomes" id="UP000198817"/>
    </source>
</evidence>
<proteinExistence type="predicted"/>
<feature type="compositionally biased region" description="Basic and acidic residues" evidence="2">
    <location>
        <begin position="1"/>
        <end position="12"/>
    </location>
</feature>
<protein>
    <submittedName>
        <fullName evidence="4">Putative GTP pyrophosphokinase</fullName>
    </submittedName>
</protein>
<dbReference type="RefSeq" id="WP_242935056.1">
    <property type="nucleotide sequence ID" value="NZ_FOWF01000004.1"/>
</dbReference>
<reference evidence="4 5" key="1">
    <citation type="submission" date="2016-10" db="EMBL/GenBank/DDBJ databases">
        <authorList>
            <person name="de Groot N.N."/>
        </authorList>
    </citation>
    <scope>NUCLEOTIDE SEQUENCE [LARGE SCALE GENOMIC DNA]</scope>
    <source>
        <strain evidence="4 5">KHGC13</strain>
    </source>
</reference>
<evidence type="ECO:0000313" key="4">
    <source>
        <dbReference type="EMBL" id="SFU41897.1"/>
    </source>
</evidence>
<evidence type="ECO:0000256" key="2">
    <source>
        <dbReference type="SAM" id="MobiDB-lite"/>
    </source>
</evidence>